<name>A0A9N8V8F1_FUNMO</name>
<dbReference type="Gene3D" id="1.10.287.110">
    <property type="entry name" value="DnaJ domain"/>
    <property type="match status" value="1"/>
</dbReference>
<dbReference type="SMART" id="SM00028">
    <property type="entry name" value="TPR"/>
    <property type="match status" value="3"/>
</dbReference>
<comment type="caution">
    <text evidence="4">The sequence shown here is derived from an EMBL/GenBank/DDBJ whole genome shotgun (WGS) entry which is preliminary data.</text>
</comment>
<dbReference type="InterPro" id="IPR011990">
    <property type="entry name" value="TPR-like_helical_dom_sf"/>
</dbReference>
<feature type="compositionally biased region" description="Basic and acidic residues" evidence="2">
    <location>
        <begin position="523"/>
        <end position="534"/>
    </location>
</feature>
<dbReference type="Proteomes" id="UP000789375">
    <property type="component" value="Unassembled WGS sequence"/>
</dbReference>
<dbReference type="Gene3D" id="1.25.40.10">
    <property type="entry name" value="Tetratricopeptide repeat domain"/>
    <property type="match status" value="1"/>
</dbReference>
<dbReference type="GO" id="GO:0072583">
    <property type="term" value="P:clathrin-dependent endocytosis"/>
    <property type="evidence" value="ECO:0007669"/>
    <property type="project" value="TreeGrafter"/>
</dbReference>
<dbReference type="PANTHER" id="PTHR23172">
    <property type="entry name" value="AUXILIN/CYCLIN G-ASSOCIATED KINASE-RELATED"/>
    <property type="match status" value="1"/>
</dbReference>
<feature type="compositionally biased region" description="Polar residues" evidence="2">
    <location>
        <begin position="314"/>
        <end position="327"/>
    </location>
</feature>
<dbReference type="GO" id="GO:0030276">
    <property type="term" value="F:clathrin binding"/>
    <property type="evidence" value="ECO:0007669"/>
    <property type="project" value="TreeGrafter"/>
</dbReference>
<feature type="domain" description="UBA" evidence="3">
    <location>
        <begin position="264"/>
        <end position="306"/>
    </location>
</feature>
<feature type="compositionally biased region" description="Polar residues" evidence="2">
    <location>
        <begin position="572"/>
        <end position="587"/>
    </location>
</feature>
<evidence type="ECO:0000259" key="3">
    <source>
        <dbReference type="PROSITE" id="PS50030"/>
    </source>
</evidence>
<evidence type="ECO:0000256" key="2">
    <source>
        <dbReference type="SAM" id="MobiDB-lite"/>
    </source>
</evidence>
<dbReference type="GO" id="GO:0031982">
    <property type="term" value="C:vesicle"/>
    <property type="evidence" value="ECO:0007669"/>
    <property type="project" value="TreeGrafter"/>
</dbReference>
<dbReference type="GO" id="GO:0005737">
    <property type="term" value="C:cytoplasm"/>
    <property type="evidence" value="ECO:0007669"/>
    <property type="project" value="TreeGrafter"/>
</dbReference>
<dbReference type="Gene3D" id="1.10.8.10">
    <property type="entry name" value="DNA helicase RuvA subunit, C-terminal domain"/>
    <property type="match status" value="1"/>
</dbReference>
<feature type="compositionally biased region" description="Basic and acidic residues" evidence="2">
    <location>
        <begin position="337"/>
        <end position="352"/>
    </location>
</feature>
<evidence type="ECO:0000313" key="5">
    <source>
        <dbReference type="Proteomes" id="UP000789375"/>
    </source>
</evidence>
<feature type="compositionally biased region" description="Basic and acidic residues" evidence="2">
    <location>
        <begin position="242"/>
        <end position="263"/>
    </location>
</feature>
<organism evidence="4 5">
    <name type="scientific">Funneliformis mosseae</name>
    <name type="common">Endomycorrhizal fungus</name>
    <name type="synonym">Glomus mosseae</name>
    <dbReference type="NCBI Taxonomy" id="27381"/>
    <lineage>
        <taxon>Eukaryota</taxon>
        <taxon>Fungi</taxon>
        <taxon>Fungi incertae sedis</taxon>
        <taxon>Mucoromycota</taxon>
        <taxon>Glomeromycotina</taxon>
        <taxon>Glomeromycetes</taxon>
        <taxon>Glomerales</taxon>
        <taxon>Glomeraceae</taxon>
        <taxon>Funneliformis</taxon>
    </lineage>
</organism>
<dbReference type="InterPro" id="IPR001623">
    <property type="entry name" value="DnaJ_domain"/>
</dbReference>
<protein>
    <submittedName>
        <fullName evidence="4">11966_t:CDS:1</fullName>
    </submittedName>
</protein>
<feature type="compositionally biased region" description="Basic and acidic residues" evidence="2">
    <location>
        <begin position="123"/>
        <end position="134"/>
    </location>
</feature>
<dbReference type="InterPro" id="IPR019734">
    <property type="entry name" value="TPR_rpt"/>
</dbReference>
<evidence type="ECO:0000256" key="1">
    <source>
        <dbReference type="PROSITE-ProRule" id="PRU00339"/>
    </source>
</evidence>
<dbReference type="CDD" id="cd06257">
    <property type="entry name" value="DnaJ"/>
    <property type="match status" value="1"/>
</dbReference>
<dbReference type="FunFam" id="1.10.287.110:FF:000002">
    <property type="entry name" value="putative tyrosine-protein phosphatase auxilin isoform X2"/>
    <property type="match status" value="1"/>
</dbReference>
<feature type="compositionally biased region" description="Polar residues" evidence="2">
    <location>
        <begin position="37"/>
        <end position="49"/>
    </location>
</feature>
<feature type="repeat" description="TPR" evidence="1">
    <location>
        <begin position="720"/>
        <end position="753"/>
    </location>
</feature>
<dbReference type="EMBL" id="CAJVPP010000084">
    <property type="protein sequence ID" value="CAG8440977.1"/>
    <property type="molecule type" value="Genomic_DNA"/>
</dbReference>
<dbReference type="AlphaFoldDB" id="A0A9N8V8F1"/>
<feature type="region of interest" description="Disordered" evidence="2">
    <location>
        <begin position="86"/>
        <end position="134"/>
    </location>
</feature>
<feature type="compositionally biased region" description="Low complexity" evidence="2">
    <location>
        <begin position="86"/>
        <end position="103"/>
    </location>
</feature>
<accession>A0A9N8V8F1</accession>
<gene>
    <name evidence="4" type="ORF">FMOSSE_LOCUS810</name>
</gene>
<dbReference type="InterPro" id="IPR009060">
    <property type="entry name" value="UBA-like_sf"/>
</dbReference>
<feature type="region of interest" description="Disordered" evidence="2">
    <location>
        <begin position="1"/>
        <end position="56"/>
    </location>
</feature>
<sequence>MDDLNDLIWGSGSNKSQNQKNNNTSLNAMRGIPATLPKNSATLSTSPIKSTTFNSSNQNNFLSQAINVNSPKIYSSNYLYSNNNKSPSISPSLSSTSNNNSVESLDDLLPFNKKPPSLSLAEKQGKGSSAREKTGDIYDILSKENPCEISESIYRDSSNNQISSQNVPHLKPTSREIQWDLNLLSNDDTTNNKAQNTVSSTTDDLMVFGFAEKQTKYSSPASKFNVEEDDNPLGELAKPISAKKDASSHNKEKDLSNSSKPRNEFKDHLIAQIVDMGFSADEAEAALAATDNGEDVSSAIEILIQQCETIDKIPSNQAPKSGSNKSQPYGMGRRRSNTLDHPHQGQDDDRYIGRGRLPSKAHTLSVPKRNVYGVSISDGESSDRSSASVSSNFLQQKEKLISTASEFGASALKKASAFYKQSKEVVNKALEELQDSEEDFSRRPRWMQENNFQSDDDFPGNKFERVEERFQDSFDDSSSDDDIGRRPVSGRHRFVSVSSNAKDSSEDDLPAPGRNKFIPVSSRLRDSSDDDVLTDRNRFGIASSNIRESNDDRYRPFYRSELKKPSKPIVPSRSTKPDINTSDSTYISPARRRPLSNNLQLPVRESSSIHVEKPSKPPRSVVFASPEHLNKSEIHKTNGNELFKLGQFGEAEQLYSLAIDSLPSKHLLRAILYNNRAAAKFKNGDHRGCADDCTLSLRLIDDYSLPPPPGVSINLKDQYTKALFRRASAYEIMEKYENARDDYQKLISADPNSGKNVSDGLRRCQKAIKIITSGETGIKGENHSPPILSNKSSKHYEFNEFMLSDTSISTGLARSETQSTFGAPLNAFGFIDPMESNNSATSSTYVDLNIPAVAKLRDQARQQELEDAEKLRLKDQVDQKILQWKGGKETNIRALISSLDIVLWDGVGWKTIGLHELVTPSQVKVRYMKAIAKVHPDKLSSLTTIEQKLLANGVFSTLNDAWDVFKGTLPTSPSSVVLNPRILIIGFYQPNDFILLSKKHIK</sequence>
<dbReference type="InterPro" id="IPR015940">
    <property type="entry name" value="UBA"/>
</dbReference>
<dbReference type="SUPFAM" id="SSF46565">
    <property type="entry name" value="Chaperone J-domain"/>
    <property type="match status" value="1"/>
</dbReference>
<dbReference type="PANTHER" id="PTHR23172:SF19">
    <property type="entry name" value="J DOMAIN-CONTAINING PROTEIN"/>
    <property type="match status" value="1"/>
</dbReference>
<feature type="region of interest" description="Disordered" evidence="2">
    <location>
        <begin position="434"/>
        <end position="534"/>
    </location>
</feature>
<feature type="region of interest" description="Disordered" evidence="2">
    <location>
        <begin position="311"/>
        <end position="364"/>
    </location>
</feature>
<dbReference type="PROSITE" id="PS50030">
    <property type="entry name" value="UBA"/>
    <property type="match status" value="1"/>
</dbReference>
<feature type="compositionally biased region" description="Basic and acidic residues" evidence="2">
    <location>
        <begin position="462"/>
        <end position="472"/>
    </location>
</feature>
<keyword evidence="1" id="KW-0802">TPR repeat</keyword>
<feature type="region of interest" description="Disordered" evidence="2">
    <location>
        <begin position="559"/>
        <end position="596"/>
    </location>
</feature>
<feature type="compositionally biased region" description="Low complexity" evidence="2">
    <location>
        <begin position="10"/>
        <end position="23"/>
    </location>
</feature>
<feature type="region of interest" description="Disordered" evidence="2">
    <location>
        <begin position="219"/>
        <end position="263"/>
    </location>
</feature>
<dbReference type="SUPFAM" id="SSF46934">
    <property type="entry name" value="UBA-like"/>
    <property type="match status" value="1"/>
</dbReference>
<dbReference type="GO" id="GO:0072318">
    <property type="term" value="P:clathrin coat disassembly"/>
    <property type="evidence" value="ECO:0007669"/>
    <property type="project" value="TreeGrafter"/>
</dbReference>
<dbReference type="SUPFAM" id="SSF48452">
    <property type="entry name" value="TPR-like"/>
    <property type="match status" value="1"/>
</dbReference>
<evidence type="ECO:0000313" key="4">
    <source>
        <dbReference type="EMBL" id="CAG8440977.1"/>
    </source>
</evidence>
<keyword evidence="5" id="KW-1185">Reference proteome</keyword>
<dbReference type="InterPro" id="IPR036869">
    <property type="entry name" value="J_dom_sf"/>
</dbReference>
<dbReference type="PROSITE" id="PS50005">
    <property type="entry name" value="TPR"/>
    <property type="match status" value="1"/>
</dbReference>
<dbReference type="Pfam" id="PF00627">
    <property type="entry name" value="UBA"/>
    <property type="match status" value="1"/>
</dbReference>
<reference evidence="4" key="1">
    <citation type="submission" date="2021-06" db="EMBL/GenBank/DDBJ databases">
        <authorList>
            <person name="Kallberg Y."/>
            <person name="Tangrot J."/>
            <person name="Rosling A."/>
        </authorList>
    </citation>
    <scope>NUCLEOTIDE SEQUENCE</scope>
    <source>
        <strain evidence="4">87-6 pot B 2015</strain>
    </source>
</reference>
<proteinExistence type="predicted"/>